<keyword evidence="1" id="KW-1133">Transmembrane helix</keyword>
<dbReference type="EMBL" id="CABWIC010000007">
    <property type="protein sequence ID" value="VWL91030.1"/>
    <property type="molecule type" value="Genomic_DNA"/>
</dbReference>
<feature type="transmembrane region" description="Helical" evidence="1">
    <location>
        <begin position="356"/>
        <end position="378"/>
    </location>
</feature>
<feature type="transmembrane region" description="Helical" evidence="1">
    <location>
        <begin position="390"/>
        <end position="409"/>
    </location>
</feature>
<evidence type="ECO:0000313" key="2">
    <source>
        <dbReference type="EMBL" id="VWL91030.1"/>
    </source>
</evidence>
<evidence type="ECO:0000313" key="3">
    <source>
        <dbReference type="Proteomes" id="UP000405524"/>
    </source>
</evidence>
<dbReference type="OrthoDB" id="3196807at2"/>
<dbReference type="AlphaFoldDB" id="A0A5K1IRP3"/>
<dbReference type="Proteomes" id="UP000405524">
    <property type="component" value="Unassembled WGS sequence"/>
</dbReference>
<keyword evidence="1" id="KW-0472">Membrane</keyword>
<feature type="transmembrane region" description="Helical" evidence="1">
    <location>
        <begin position="166"/>
        <end position="189"/>
    </location>
</feature>
<evidence type="ECO:0000256" key="1">
    <source>
        <dbReference type="SAM" id="Phobius"/>
    </source>
</evidence>
<proteinExistence type="predicted"/>
<feature type="transmembrane region" description="Helical" evidence="1">
    <location>
        <begin position="195"/>
        <end position="213"/>
    </location>
</feature>
<feature type="transmembrane region" description="Helical" evidence="1">
    <location>
        <begin position="442"/>
        <end position="466"/>
    </location>
</feature>
<feature type="transmembrane region" description="Helical" evidence="1">
    <location>
        <begin position="88"/>
        <end position="110"/>
    </location>
</feature>
<feature type="transmembrane region" description="Helical" evidence="1">
    <location>
        <begin position="225"/>
        <end position="246"/>
    </location>
</feature>
<dbReference type="Pfam" id="PF09913">
    <property type="entry name" value="DUF2142"/>
    <property type="match status" value="1"/>
</dbReference>
<feature type="transmembrane region" description="Helical" evidence="1">
    <location>
        <begin position="556"/>
        <end position="579"/>
    </location>
</feature>
<keyword evidence="1" id="KW-0812">Transmembrane</keyword>
<feature type="transmembrane region" description="Helical" evidence="1">
    <location>
        <begin position="662"/>
        <end position="682"/>
    </location>
</feature>
<dbReference type="InterPro" id="IPR018674">
    <property type="entry name" value="DUF2142_membrane"/>
</dbReference>
<feature type="transmembrane region" description="Helical" evidence="1">
    <location>
        <begin position="478"/>
        <end position="500"/>
    </location>
</feature>
<feature type="transmembrane region" description="Helical" evidence="1">
    <location>
        <begin position="49"/>
        <end position="68"/>
    </location>
</feature>
<gene>
    <name evidence="2" type="ORF">JKKLCJKK_00251</name>
</gene>
<protein>
    <recommendedName>
        <fullName evidence="4">DUF2142 domain-containing protein</fullName>
    </recommendedName>
</protein>
<sequence>MSGCVDSHVKGTGSASTARAVLFIKVLVFAVLCVGGVTAVLFFKRSASASVAILIAFILIALSLASVYHNFIQGRKTCLGQLGCRSLFYLFGTCIVLAVAMEIGTLVGAATKSPFVLGDWSVQRLGMFACIAYLIEMLSLEYLPVGFFARFKERCKRIEKKSLVRAMLYALGVAFGSAGAGFLVSYFLGIAFLPATAFSLLSIVTVLVLVCICKRGSHLRIETGFLIVALSAGIAFVVAVPASNLFSWDDEVHYGNALRLSYISDPEFTSSDLMMTQLFSVEGGHSIDASMGRWPLNFDLTWPEDQIDHLNGELDAGFERGPVQVGEGVDLSVLNYTMVGYIPSAMGLWLGRLLGLPFHMIFALGRIANLLSYCLVCYAAIRIIPCKKALLCALALIPTSLFMASNYAYDPWLISFGFLSIALLVREFASPKPLTVRSAFPIFLAFLLALGPKAVYFPFIGLMYLMPRKKIAPEKRRVYYFAVVALGIIVVLTFLAPLIATNGGGSGDPRGGADVNSSLQLKHVLADPAGYLLLVIRFLFLGYLIPVNVATAMVNLAYLGDLSISCLPFALGILVYLAGLMLVDTNDASRALSSVGSKAWTLFLFSVALFGICTALYLSFTPVGADGIAGVQSRYLLPFLLPLGLFVLNFKKGFSVNERACGATALAVSSTLVLVTWWCLLFSRLIV</sequence>
<reference evidence="2 3" key="1">
    <citation type="submission" date="2019-10" db="EMBL/GenBank/DDBJ databases">
        <authorList>
            <person name="Wolf R A."/>
        </authorList>
    </citation>
    <scope>NUCLEOTIDE SEQUENCE [LARGE SCALE GENOMIC DNA]</scope>
    <source>
        <strain evidence="2">Collinsella_intestinalis_DSM_13632</strain>
    </source>
</reference>
<organism evidence="2 3">
    <name type="scientific">Collinsella intestinalis</name>
    <dbReference type="NCBI Taxonomy" id="147207"/>
    <lineage>
        <taxon>Bacteria</taxon>
        <taxon>Bacillati</taxon>
        <taxon>Actinomycetota</taxon>
        <taxon>Coriobacteriia</taxon>
        <taxon>Coriobacteriales</taxon>
        <taxon>Coriobacteriaceae</taxon>
        <taxon>Collinsella</taxon>
    </lineage>
</organism>
<name>A0A5K1IRP3_9ACTN</name>
<feature type="transmembrane region" description="Helical" evidence="1">
    <location>
        <begin position="599"/>
        <end position="620"/>
    </location>
</feature>
<evidence type="ECO:0008006" key="4">
    <source>
        <dbReference type="Google" id="ProtNLM"/>
    </source>
</evidence>
<accession>A0A5K1IRP3</accession>
<feature type="transmembrane region" description="Helical" evidence="1">
    <location>
        <begin position="632"/>
        <end position="650"/>
    </location>
</feature>
<feature type="transmembrane region" description="Helical" evidence="1">
    <location>
        <begin position="125"/>
        <end position="145"/>
    </location>
</feature>
<feature type="transmembrane region" description="Helical" evidence="1">
    <location>
        <begin position="529"/>
        <end position="549"/>
    </location>
</feature>
<feature type="transmembrane region" description="Helical" evidence="1">
    <location>
        <begin position="20"/>
        <end position="43"/>
    </location>
</feature>